<evidence type="ECO:0000256" key="1">
    <source>
        <dbReference type="SAM" id="MobiDB-lite"/>
    </source>
</evidence>
<name>A0A6G1DYV2_9ORYZ</name>
<protein>
    <submittedName>
        <fullName evidence="2">Uncharacterized protein</fullName>
    </submittedName>
</protein>
<dbReference type="EMBL" id="SPHZ02000005">
    <property type="protein sequence ID" value="KAF0917768.1"/>
    <property type="molecule type" value="Genomic_DNA"/>
</dbReference>
<sequence>MAGTAATTPATGAPAASAPASSVGGPGAGGTPAAWWPAASIVSSFLVDSCPSSSEWYDVHVFVCLNIFCDVMEFYVVMSQPSENPLPTDVDAADGMMLKFIMFKVGEQVVQEDLWTGHVKKPIND</sequence>
<feature type="compositionally biased region" description="Low complexity" evidence="1">
    <location>
        <begin position="1"/>
        <end position="23"/>
    </location>
</feature>
<evidence type="ECO:0000313" key="2">
    <source>
        <dbReference type="EMBL" id="KAF0917768.1"/>
    </source>
</evidence>
<evidence type="ECO:0000313" key="3">
    <source>
        <dbReference type="Proteomes" id="UP000479710"/>
    </source>
</evidence>
<organism evidence="2 3">
    <name type="scientific">Oryza meyeriana var. granulata</name>
    <dbReference type="NCBI Taxonomy" id="110450"/>
    <lineage>
        <taxon>Eukaryota</taxon>
        <taxon>Viridiplantae</taxon>
        <taxon>Streptophyta</taxon>
        <taxon>Embryophyta</taxon>
        <taxon>Tracheophyta</taxon>
        <taxon>Spermatophyta</taxon>
        <taxon>Magnoliopsida</taxon>
        <taxon>Liliopsida</taxon>
        <taxon>Poales</taxon>
        <taxon>Poaceae</taxon>
        <taxon>BOP clade</taxon>
        <taxon>Oryzoideae</taxon>
        <taxon>Oryzeae</taxon>
        <taxon>Oryzinae</taxon>
        <taxon>Oryza</taxon>
        <taxon>Oryza meyeriana</taxon>
    </lineage>
</organism>
<gene>
    <name evidence="2" type="ORF">E2562_021263</name>
</gene>
<keyword evidence="3" id="KW-1185">Reference proteome</keyword>
<comment type="caution">
    <text evidence="2">The sequence shown here is derived from an EMBL/GenBank/DDBJ whole genome shotgun (WGS) entry which is preliminary data.</text>
</comment>
<feature type="region of interest" description="Disordered" evidence="1">
    <location>
        <begin position="1"/>
        <end position="30"/>
    </location>
</feature>
<dbReference type="Proteomes" id="UP000479710">
    <property type="component" value="Unassembled WGS sequence"/>
</dbReference>
<reference evidence="2 3" key="1">
    <citation type="submission" date="2019-11" db="EMBL/GenBank/DDBJ databases">
        <title>Whole genome sequence of Oryza granulata.</title>
        <authorList>
            <person name="Li W."/>
        </authorList>
    </citation>
    <scope>NUCLEOTIDE SEQUENCE [LARGE SCALE GENOMIC DNA]</scope>
    <source>
        <strain evidence="3">cv. Menghai</strain>
        <tissue evidence="2">Leaf</tissue>
    </source>
</reference>
<accession>A0A6G1DYV2</accession>
<dbReference type="AlphaFoldDB" id="A0A6G1DYV2"/>
<proteinExistence type="predicted"/>